<sequence length="234" mass="26650">MKKYILILLLLFVVACSSDNTSGEVEADDQSQSEEVETGEEANDTGNEEEDENKETENARTQEDIEQEGRLTEVGDISEDQHGKVELLKIANINETIEHGPLEINFVNAKILKWSDIPSNIVNQASRFGDVTDDEFDFLQIRMIVENTSDKDIIFYGIDSIVTDNKQQIEAASEEFLGNFVDGEYLGNVKKEYVQGYILKDSDIKNLRVVFSYVEEMDTYETIAEKLDYDINFE</sequence>
<dbReference type="Proteomes" id="UP000831537">
    <property type="component" value="Chromosome"/>
</dbReference>
<organism evidence="2 3">
    <name type="scientific">Gracilibacillus salinarum</name>
    <dbReference type="NCBI Taxonomy" id="2932255"/>
    <lineage>
        <taxon>Bacteria</taxon>
        <taxon>Bacillati</taxon>
        <taxon>Bacillota</taxon>
        <taxon>Bacilli</taxon>
        <taxon>Bacillales</taxon>
        <taxon>Bacillaceae</taxon>
        <taxon>Gracilibacillus</taxon>
    </lineage>
</organism>
<gene>
    <name evidence="2" type="ORF">MUN87_02030</name>
</gene>
<feature type="compositionally biased region" description="Acidic residues" evidence="1">
    <location>
        <begin position="25"/>
        <end position="54"/>
    </location>
</feature>
<evidence type="ECO:0000313" key="2">
    <source>
        <dbReference type="EMBL" id="UOQ85708.1"/>
    </source>
</evidence>
<reference evidence="2 3" key="1">
    <citation type="submission" date="2022-04" db="EMBL/GenBank/DDBJ databases">
        <title>Gracilibacillus sp. isolated from saltern.</title>
        <authorList>
            <person name="Won M."/>
            <person name="Lee C.-M."/>
            <person name="Woen H.-Y."/>
            <person name="Kwon S.-W."/>
        </authorList>
    </citation>
    <scope>NUCLEOTIDE SEQUENCE [LARGE SCALE GENOMIC DNA]</scope>
    <source>
        <strain evidence="2 3">SSPM10-3</strain>
    </source>
</reference>
<evidence type="ECO:0008006" key="4">
    <source>
        <dbReference type="Google" id="ProtNLM"/>
    </source>
</evidence>
<accession>A0ABY4GMV4</accession>
<keyword evidence="3" id="KW-1185">Reference proteome</keyword>
<dbReference type="PROSITE" id="PS51257">
    <property type="entry name" value="PROKAR_LIPOPROTEIN"/>
    <property type="match status" value="1"/>
</dbReference>
<evidence type="ECO:0000313" key="3">
    <source>
        <dbReference type="Proteomes" id="UP000831537"/>
    </source>
</evidence>
<proteinExistence type="predicted"/>
<dbReference type="EMBL" id="CP095071">
    <property type="protein sequence ID" value="UOQ85708.1"/>
    <property type="molecule type" value="Genomic_DNA"/>
</dbReference>
<dbReference type="RefSeq" id="WP_244745864.1">
    <property type="nucleotide sequence ID" value="NZ_CP095071.1"/>
</dbReference>
<feature type="compositionally biased region" description="Basic and acidic residues" evidence="1">
    <location>
        <begin position="55"/>
        <end position="76"/>
    </location>
</feature>
<protein>
    <recommendedName>
        <fullName evidence="4">DUF4352 domain-containing protein</fullName>
    </recommendedName>
</protein>
<name>A0ABY4GMV4_9BACI</name>
<evidence type="ECO:0000256" key="1">
    <source>
        <dbReference type="SAM" id="MobiDB-lite"/>
    </source>
</evidence>
<feature type="region of interest" description="Disordered" evidence="1">
    <location>
        <begin position="21"/>
        <end position="76"/>
    </location>
</feature>